<keyword evidence="1" id="KW-1133">Transmembrane helix</keyword>
<evidence type="ECO:0000313" key="2">
    <source>
        <dbReference type="EMBL" id="MDP5276745.1"/>
    </source>
</evidence>
<keyword evidence="1" id="KW-0812">Transmembrane</keyword>
<protein>
    <submittedName>
        <fullName evidence="2">AzlD domain-containing protein</fullName>
    </submittedName>
</protein>
<dbReference type="RefSeq" id="WP_305994053.1">
    <property type="nucleotide sequence ID" value="NZ_JAVAMP010000018.1"/>
</dbReference>
<dbReference type="InterPro" id="IPR008407">
    <property type="entry name" value="Brnchd-chn_aa_trnsp_AzlD"/>
</dbReference>
<proteinExistence type="predicted"/>
<reference evidence="2 3" key="1">
    <citation type="submission" date="2023-08" db="EMBL/GenBank/DDBJ databases">
        <authorList>
            <person name="Park J.-S."/>
        </authorList>
    </citation>
    <scope>NUCLEOTIDE SEQUENCE [LARGE SCALE GENOMIC DNA]</scope>
    <source>
        <strain evidence="2 3">2205SS18-9</strain>
    </source>
</reference>
<dbReference type="Proteomes" id="UP001231941">
    <property type="component" value="Unassembled WGS sequence"/>
</dbReference>
<accession>A0ABT9J546</accession>
<gene>
    <name evidence="2" type="ORF">Q5Y73_21870</name>
</gene>
<evidence type="ECO:0000256" key="1">
    <source>
        <dbReference type="SAM" id="Phobius"/>
    </source>
</evidence>
<feature type="transmembrane region" description="Helical" evidence="1">
    <location>
        <begin position="85"/>
        <end position="103"/>
    </location>
</feature>
<comment type="caution">
    <text evidence="2">The sequence shown here is derived from an EMBL/GenBank/DDBJ whole genome shotgun (WGS) entry which is preliminary data.</text>
</comment>
<dbReference type="EMBL" id="JAVAMP010000018">
    <property type="protein sequence ID" value="MDP5276745.1"/>
    <property type="molecule type" value="Genomic_DNA"/>
</dbReference>
<keyword evidence="1" id="KW-0472">Membrane</keyword>
<dbReference type="Pfam" id="PF05437">
    <property type="entry name" value="AzlD"/>
    <property type="match status" value="1"/>
</dbReference>
<keyword evidence="3" id="KW-1185">Reference proteome</keyword>
<sequence>MLNHWFLIGFLSVTTYLSRIIGLEFMAGQQMSPTLRLYFQYVPIGIITALIMKQVLIPGEGQLSISVPVLVGCISTAIAIKVIKVFLPSVAIGVLFGLLVRHFL</sequence>
<name>A0ABT9J546_9BACL</name>
<feature type="transmembrane region" description="Helical" evidence="1">
    <location>
        <begin position="38"/>
        <end position="57"/>
    </location>
</feature>
<organism evidence="2 3">
    <name type="scientific">Chengkuizengella axinellae</name>
    <dbReference type="NCBI Taxonomy" id="3064388"/>
    <lineage>
        <taxon>Bacteria</taxon>
        <taxon>Bacillati</taxon>
        <taxon>Bacillota</taxon>
        <taxon>Bacilli</taxon>
        <taxon>Bacillales</taxon>
        <taxon>Paenibacillaceae</taxon>
        <taxon>Chengkuizengella</taxon>
    </lineage>
</organism>
<feature type="transmembrane region" description="Helical" evidence="1">
    <location>
        <begin position="6"/>
        <end position="26"/>
    </location>
</feature>
<evidence type="ECO:0000313" key="3">
    <source>
        <dbReference type="Proteomes" id="UP001231941"/>
    </source>
</evidence>